<organism evidence="5 6">
    <name type="scientific">Parelaphostrongylus tenuis</name>
    <name type="common">Meningeal worm</name>
    <dbReference type="NCBI Taxonomy" id="148309"/>
    <lineage>
        <taxon>Eukaryota</taxon>
        <taxon>Metazoa</taxon>
        <taxon>Ecdysozoa</taxon>
        <taxon>Nematoda</taxon>
        <taxon>Chromadorea</taxon>
        <taxon>Rhabditida</taxon>
        <taxon>Rhabditina</taxon>
        <taxon>Rhabditomorpha</taxon>
        <taxon>Strongyloidea</taxon>
        <taxon>Metastrongylidae</taxon>
        <taxon>Parelaphostrongylus</taxon>
    </lineage>
</organism>
<accession>A0AAD5QX48</accession>
<feature type="compositionally biased region" description="Low complexity" evidence="2">
    <location>
        <begin position="165"/>
        <end position="181"/>
    </location>
</feature>
<dbReference type="EMBL" id="JAHQIW010005104">
    <property type="protein sequence ID" value="KAJ1364917.1"/>
    <property type="molecule type" value="Genomic_DNA"/>
</dbReference>
<feature type="compositionally biased region" description="Pro residues" evidence="2">
    <location>
        <begin position="217"/>
        <end position="227"/>
    </location>
</feature>
<feature type="compositionally biased region" description="Low complexity" evidence="2">
    <location>
        <begin position="107"/>
        <end position="125"/>
    </location>
</feature>
<feature type="compositionally biased region" description="Gly residues" evidence="2">
    <location>
        <begin position="182"/>
        <end position="191"/>
    </location>
</feature>
<dbReference type="InterPro" id="IPR002486">
    <property type="entry name" value="Col_cuticle_N"/>
</dbReference>
<name>A0AAD5QX48_PARTN</name>
<feature type="region of interest" description="Disordered" evidence="2">
    <location>
        <begin position="106"/>
        <end position="137"/>
    </location>
</feature>
<evidence type="ECO:0000256" key="3">
    <source>
        <dbReference type="SAM" id="Phobius"/>
    </source>
</evidence>
<keyword evidence="6" id="KW-1185">Reference proteome</keyword>
<evidence type="ECO:0000259" key="4">
    <source>
        <dbReference type="SMART" id="SM01088"/>
    </source>
</evidence>
<keyword evidence="3" id="KW-1133">Transmembrane helix</keyword>
<feature type="compositionally biased region" description="Low complexity" evidence="2">
    <location>
        <begin position="253"/>
        <end position="263"/>
    </location>
</feature>
<dbReference type="SMART" id="SM01088">
    <property type="entry name" value="Col_cuticle_N"/>
    <property type="match status" value="1"/>
</dbReference>
<dbReference type="GO" id="GO:0042302">
    <property type="term" value="F:structural constituent of cuticle"/>
    <property type="evidence" value="ECO:0007669"/>
    <property type="project" value="InterPro"/>
</dbReference>
<keyword evidence="3" id="KW-0812">Transmembrane</keyword>
<dbReference type="Proteomes" id="UP001196413">
    <property type="component" value="Unassembled WGS sequence"/>
</dbReference>
<evidence type="ECO:0000313" key="5">
    <source>
        <dbReference type="EMBL" id="KAJ1364917.1"/>
    </source>
</evidence>
<protein>
    <recommendedName>
        <fullName evidence="4">Nematode cuticle collagen N-terminal domain-containing protein</fullName>
    </recommendedName>
</protein>
<evidence type="ECO:0000256" key="2">
    <source>
        <dbReference type="SAM" id="MobiDB-lite"/>
    </source>
</evidence>
<dbReference type="Pfam" id="PF01391">
    <property type="entry name" value="Collagen"/>
    <property type="match status" value="2"/>
</dbReference>
<comment type="caution">
    <text evidence="5">The sequence shown here is derived from an EMBL/GenBank/DDBJ whole genome shotgun (WGS) entry which is preliminary data.</text>
</comment>
<keyword evidence="1" id="KW-0677">Repeat</keyword>
<feature type="domain" description="Nematode cuticle collagen N-terminal" evidence="4">
    <location>
        <begin position="17"/>
        <end position="69"/>
    </location>
</feature>
<evidence type="ECO:0000256" key="1">
    <source>
        <dbReference type="ARBA" id="ARBA00022737"/>
    </source>
</evidence>
<feature type="compositionally biased region" description="Pro residues" evidence="2">
    <location>
        <begin position="284"/>
        <end position="293"/>
    </location>
</feature>
<evidence type="ECO:0000313" key="6">
    <source>
        <dbReference type="Proteomes" id="UP001196413"/>
    </source>
</evidence>
<gene>
    <name evidence="5" type="ORF">KIN20_025112</name>
</gene>
<proteinExistence type="predicted"/>
<reference evidence="5" key="1">
    <citation type="submission" date="2021-06" db="EMBL/GenBank/DDBJ databases">
        <title>Parelaphostrongylus tenuis whole genome reference sequence.</title>
        <authorList>
            <person name="Garwood T.J."/>
            <person name="Larsen P.A."/>
            <person name="Fountain-Jones N.M."/>
            <person name="Garbe J.R."/>
            <person name="Macchietto M.G."/>
            <person name="Kania S.A."/>
            <person name="Gerhold R.W."/>
            <person name="Richards J.E."/>
            <person name="Wolf T.M."/>
        </authorList>
    </citation>
    <scope>NUCLEOTIDE SEQUENCE</scope>
    <source>
        <strain evidence="5">MNPRO001-30</strain>
        <tissue evidence="5">Meninges</tissue>
    </source>
</reference>
<keyword evidence="3" id="KW-0472">Membrane</keyword>
<dbReference type="PANTHER" id="PTHR24637:SF310">
    <property type="entry name" value="NEMATODE CUTICLE COLLAGEN N-TERMINAL DOMAIN-CONTAINING PROTEIN"/>
    <property type="match status" value="1"/>
</dbReference>
<sequence>MSDNEKHYESEALSLRRTAFFGVALSTTATLICVISVPMLYNYIQHVQSIMQNEVDFCKSRSGSIWREVTHTQGLARVPDRSKRSRPYSKHGGGKCCGCGVSPQGFPGNPGQDGEPGPDGKPGLPGRDGGGTYGPEPTPYSYPYLCFDCPEAPAGPPGNPGPRGPNGNPGLNGQPGPAGSPGAAGGAGLQGPPGIAGKPGNRGPRGAPGILREIPGPRGPPGPPGPQGPTGDDGKPGAPGYNGVDGGPGEPGINGNPGIPGQPGVRGDNGPDGEQGPPGDCSHCPPPRTAPGY</sequence>
<feature type="compositionally biased region" description="Gly residues" evidence="2">
    <location>
        <begin position="243"/>
        <end position="252"/>
    </location>
</feature>
<feature type="transmembrane region" description="Helical" evidence="3">
    <location>
        <begin position="20"/>
        <end position="41"/>
    </location>
</feature>
<dbReference type="PANTHER" id="PTHR24637">
    <property type="entry name" value="COLLAGEN"/>
    <property type="match status" value="1"/>
</dbReference>
<feature type="region of interest" description="Disordered" evidence="2">
    <location>
        <begin position="155"/>
        <end position="293"/>
    </location>
</feature>
<dbReference type="Pfam" id="PF01484">
    <property type="entry name" value="Col_cuticle_N"/>
    <property type="match status" value="1"/>
</dbReference>
<dbReference type="InterPro" id="IPR008160">
    <property type="entry name" value="Collagen"/>
</dbReference>
<dbReference type="AlphaFoldDB" id="A0AAD5QX48"/>